<dbReference type="EMBL" id="MKZS01000001">
    <property type="protein sequence ID" value="OLT58924.1"/>
    <property type="molecule type" value="Genomic_DNA"/>
</dbReference>
<evidence type="ECO:0000313" key="2">
    <source>
        <dbReference type="Proteomes" id="UP000186657"/>
    </source>
</evidence>
<dbReference type="PANTHER" id="PTHR46580">
    <property type="entry name" value="SENSOR KINASE-RELATED"/>
    <property type="match status" value="1"/>
</dbReference>
<gene>
    <name evidence="1" type="ORF">BJP37_07585</name>
</gene>
<dbReference type="InterPro" id="IPR028994">
    <property type="entry name" value="Integrin_alpha_N"/>
</dbReference>
<evidence type="ECO:0000313" key="1">
    <source>
        <dbReference type="EMBL" id="OLT58924.1"/>
    </source>
</evidence>
<dbReference type="RefSeq" id="WP_075897809.1">
    <property type="nucleotide sequence ID" value="NZ_MKZS01000001.1"/>
</dbReference>
<dbReference type="AlphaFoldDB" id="A0A1U7MZ40"/>
<comment type="caution">
    <text evidence="1">The sequence shown here is derived from an EMBL/GenBank/DDBJ whole genome shotgun (WGS) entry which is preliminary data.</text>
</comment>
<proteinExistence type="predicted"/>
<dbReference type="PANTHER" id="PTHR46580:SF2">
    <property type="entry name" value="MAM DOMAIN-CONTAINING PROTEIN"/>
    <property type="match status" value="1"/>
</dbReference>
<protein>
    <submittedName>
        <fullName evidence="1">Uncharacterized protein</fullName>
    </submittedName>
</protein>
<name>A0A1U7MZ40_9CYAN</name>
<dbReference type="Gene3D" id="2.60.120.260">
    <property type="entry name" value="Galactose-binding domain-like"/>
    <property type="match status" value="1"/>
</dbReference>
<dbReference type="Proteomes" id="UP000186657">
    <property type="component" value="Unassembled WGS sequence"/>
</dbReference>
<sequence length="446" mass="48524">MVLIEAESDRVTRINYETTSANGIDTVASGGRAVQISSFNNPLEEPGILRFQWTAEDGAAGKYDISIAYFDEEDGESELTFSVNGQEVGTYVYNLNLPGITAFPQNYVPLSGGNPRGPRPLSAEDNPNAIFKGVDLAPGAEIEISVVADSLNNDANFELGRLDAIEITPAEITPAEEIIPSLDLFWHNPVSGQVAAWTLNEEGTSVETAAFITDQNGQDVLVPENTGFEARGVVDLGDGNRSPLWRNTETGGVAIWKMEGSELQEAITIDPPADGPGSNLDWEIRGTGDVNGGAEEIFWYNTSTGEIAVWEIDQTGFQNATFITDSNGDRLTISPDNDWQLVAAGDMDGDGNADAIWENMNTRQFAYWKLDGTVFQNAVEIDSRPANGAWEFRGTYDANNDGIDDFFFRNSMTGDNGIWMIENNSVSDDNIVGITPVEDTNFSFYV</sequence>
<dbReference type="SUPFAM" id="SSF69318">
    <property type="entry name" value="Integrin alpha N-terminal domain"/>
    <property type="match status" value="1"/>
</dbReference>
<organism evidence="1 2">
    <name type="scientific">Moorena bouillonii PNG</name>
    <dbReference type="NCBI Taxonomy" id="568701"/>
    <lineage>
        <taxon>Bacteria</taxon>
        <taxon>Bacillati</taxon>
        <taxon>Cyanobacteriota</taxon>
        <taxon>Cyanophyceae</taxon>
        <taxon>Coleofasciculales</taxon>
        <taxon>Coleofasciculaceae</taxon>
        <taxon>Moorena</taxon>
    </lineage>
</organism>
<accession>A0A1U7MZ40</accession>
<keyword evidence="2" id="KW-1185">Reference proteome</keyword>
<reference evidence="1 2" key="1">
    <citation type="submission" date="2016-10" db="EMBL/GenBank/DDBJ databases">
        <title>Comparative genomics uncovers the prolific and rare metabolic potential of the cyanobacterial genus Moorea.</title>
        <authorList>
            <person name="Leao T."/>
            <person name="Castelao G."/>
            <person name="Korobeynikov A."/>
            <person name="Monroe E.A."/>
            <person name="Podell S."/>
            <person name="Glukhov E."/>
            <person name="Allen E."/>
            <person name="Gerwick W.H."/>
            <person name="Gerwick L."/>
        </authorList>
    </citation>
    <scope>NUCLEOTIDE SEQUENCE [LARGE SCALE GENOMIC DNA]</scope>
    <source>
        <strain evidence="1 2">PNG5-198</strain>
    </source>
</reference>